<dbReference type="Proteomes" id="UP000236546">
    <property type="component" value="Unassembled WGS sequence"/>
</dbReference>
<dbReference type="OrthoDB" id="27483at2759"/>
<comment type="caution">
    <text evidence="2">The sequence shown here is derived from an EMBL/GenBank/DDBJ whole genome shotgun (WGS) entry which is preliminary data.</text>
</comment>
<proteinExistence type="predicted"/>
<accession>A0A2K0SYB9</accession>
<feature type="region of interest" description="Disordered" evidence="1">
    <location>
        <begin position="1"/>
        <end position="23"/>
    </location>
</feature>
<evidence type="ECO:0000313" key="3">
    <source>
        <dbReference type="Proteomes" id="UP000236546"/>
    </source>
</evidence>
<feature type="compositionally biased region" description="Polar residues" evidence="1">
    <location>
        <begin position="1"/>
        <end position="10"/>
    </location>
</feature>
<gene>
    <name evidence="2" type="ORF">TGAMA5MH_09841</name>
</gene>
<protein>
    <submittedName>
        <fullName evidence="2">Uncharacterized protein</fullName>
    </submittedName>
</protein>
<name>A0A2K0SYB9_9HYPO</name>
<organism evidence="2 3">
    <name type="scientific">Trichoderma gamsii</name>
    <dbReference type="NCBI Taxonomy" id="398673"/>
    <lineage>
        <taxon>Eukaryota</taxon>
        <taxon>Fungi</taxon>
        <taxon>Dikarya</taxon>
        <taxon>Ascomycota</taxon>
        <taxon>Pezizomycotina</taxon>
        <taxon>Sordariomycetes</taxon>
        <taxon>Hypocreomycetidae</taxon>
        <taxon>Hypocreales</taxon>
        <taxon>Hypocreaceae</taxon>
        <taxon>Trichoderma</taxon>
    </lineage>
</organism>
<dbReference type="AlphaFoldDB" id="A0A2K0SYB9"/>
<sequence>MSDGLSQPLNAASGPKPGSDSMNAERLVSERGGEAATLDSDFCKALQGIETHGYLKSYFTLPEHARSGLSVYHVGDIALPLGEIQARQIMGQAKPPGLDIRPWELNPTQFKLDYSVWEGRLKALYRHIAPGLGQGQDWIDSIRAEPSAVLLMEKGAAPDL</sequence>
<dbReference type="EMBL" id="MTYH01000106">
    <property type="protein sequence ID" value="PNP38268.1"/>
    <property type="molecule type" value="Genomic_DNA"/>
</dbReference>
<reference evidence="2 3" key="1">
    <citation type="submission" date="2017-02" db="EMBL/GenBank/DDBJ databases">
        <title>Genomes of Trichoderma spp. with biocontrol activity.</title>
        <authorList>
            <person name="Gardiner D."/>
            <person name="Kazan K."/>
            <person name="Vos C."/>
            <person name="Harvey P."/>
        </authorList>
    </citation>
    <scope>NUCLEOTIDE SEQUENCE [LARGE SCALE GENOMIC DNA]</scope>
    <source>
        <strain evidence="2 3">A5MH</strain>
    </source>
</reference>
<evidence type="ECO:0000256" key="1">
    <source>
        <dbReference type="SAM" id="MobiDB-lite"/>
    </source>
</evidence>
<evidence type="ECO:0000313" key="2">
    <source>
        <dbReference type="EMBL" id="PNP38268.1"/>
    </source>
</evidence>